<dbReference type="GO" id="GO:0005829">
    <property type="term" value="C:cytosol"/>
    <property type="evidence" value="ECO:0007669"/>
    <property type="project" value="TreeGrafter"/>
</dbReference>
<dbReference type="PANTHER" id="PTHR33958">
    <property type="entry name" value="PROTEIN C8ORF37"/>
    <property type="match status" value="1"/>
</dbReference>
<proteinExistence type="predicted"/>
<dbReference type="HOGENOM" id="CLU_092833_2_0_1"/>
<dbReference type="CTD" id="20231499"/>
<dbReference type="EMBL" id="KB201701">
    <property type="protein sequence ID" value="ESO94994.1"/>
    <property type="molecule type" value="Genomic_DNA"/>
</dbReference>
<dbReference type="PANTHER" id="PTHR33958:SF1">
    <property type="entry name" value="CILIA- AND FLAGELLA-ASSOCIATED PROTEIN 418"/>
    <property type="match status" value="1"/>
</dbReference>
<organism evidence="6 7">
    <name type="scientific">Lottia gigantea</name>
    <name type="common">Giant owl limpet</name>
    <dbReference type="NCBI Taxonomy" id="225164"/>
    <lineage>
        <taxon>Eukaryota</taxon>
        <taxon>Metazoa</taxon>
        <taxon>Spiralia</taxon>
        <taxon>Lophotrochozoa</taxon>
        <taxon>Mollusca</taxon>
        <taxon>Gastropoda</taxon>
        <taxon>Patellogastropoda</taxon>
        <taxon>Lottioidea</taxon>
        <taxon>Lottiidae</taxon>
        <taxon>Lottia</taxon>
    </lineage>
</organism>
<name>V4C0L9_LOTGI</name>
<dbReference type="KEGG" id="lgi:LOTGIDRAFT_117480"/>
<evidence type="ECO:0000313" key="7">
    <source>
        <dbReference type="Proteomes" id="UP000030746"/>
    </source>
</evidence>
<evidence type="ECO:0000256" key="4">
    <source>
        <dbReference type="ARBA" id="ARBA00024819"/>
    </source>
</evidence>
<dbReference type="STRING" id="225164.V4C0L9"/>
<dbReference type="GO" id="GO:0001917">
    <property type="term" value="C:photoreceptor inner segment"/>
    <property type="evidence" value="ECO:0007669"/>
    <property type="project" value="UniProtKB-SubCell"/>
</dbReference>
<feature type="non-terminal residue" evidence="6">
    <location>
        <position position="1"/>
    </location>
</feature>
<dbReference type="Pfam" id="PF14996">
    <property type="entry name" value="RMP"/>
    <property type="match status" value="1"/>
</dbReference>
<keyword evidence="3" id="KW-0963">Cytoplasm</keyword>
<gene>
    <name evidence="6" type="ORF">LOTGIDRAFT_117480</name>
</gene>
<dbReference type="Proteomes" id="UP000030746">
    <property type="component" value="Unassembled WGS sequence"/>
</dbReference>
<evidence type="ECO:0000256" key="5">
    <source>
        <dbReference type="ARBA" id="ARBA00026215"/>
    </source>
</evidence>
<comment type="subcellular location">
    <subcellularLocation>
        <location evidence="2">Cytoplasm</location>
    </subcellularLocation>
    <subcellularLocation>
        <location evidence="1">Photoreceptor inner segment</location>
    </subcellularLocation>
</comment>
<dbReference type="GeneID" id="20231499"/>
<dbReference type="InterPro" id="IPR029239">
    <property type="entry name" value="CFAP418"/>
</dbReference>
<accession>V4C0L9</accession>
<evidence type="ECO:0000256" key="1">
    <source>
        <dbReference type="ARBA" id="ARBA00004437"/>
    </source>
</evidence>
<evidence type="ECO:0000313" key="6">
    <source>
        <dbReference type="EMBL" id="ESO94994.1"/>
    </source>
</evidence>
<sequence length="105" mass="12114">CFPVYVGGSVNEKGFGSSVNQRICDSLRCTSCDFKVTIFPDYEWHSKTDYLFLRNNAPDFRKLKSNLKKVNGKVNAYNCQCSWRSFNDLTELKDSKLKWVCGKHS</sequence>
<dbReference type="OMA" id="DNTWICT"/>
<dbReference type="RefSeq" id="XP_009054196.1">
    <property type="nucleotide sequence ID" value="XM_009055948.1"/>
</dbReference>
<protein>
    <recommendedName>
        <fullName evidence="5">Cilia- and flagella-associated protein 418</fullName>
    </recommendedName>
</protein>
<comment type="function">
    <text evidence="4">May be involved in photoreceptor outer segment disk morphogenesis.</text>
</comment>
<evidence type="ECO:0000256" key="3">
    <source>
        <dbReference type="ARBA" id="ARBA00022490"/>
    </source>
</evidence>
<evidence type="ECO:0000256" key="2">
    <source>
        <dbReference type="ARBA" id="ARBA00004496"/>
    </source>
</evidence>
<reference evidence="6 7" key="1">
    <citation type="journal article" date="2013" name="Nature">
        <title>Insights into bilaterian evolution from three spiralian genomes.</title>
        <authorList>
            <person name="Simakov O."/>
            <person name="Marletaz F."/>
            <person name="Cho S.J."/>
            <person name="Edsinger-Gonzales E."/>
            <person name="Havlak P."/>
            <person name="Hellsten U."/>
            <person name="Kuo D.H."/>
            <person name="Larsson T."/>
            <person name="Lv J."/>
            <person name="Arendt D."/>
            <person name="Savage R."/>
            <person name="Osoegawa K."/>
            <person name="de Jong P."/>
            <person name="Grimwood J."/>
            <person name="Chapman J.A."/>
            <person name="Shapiro H."/>
            <person name="Aerts A."/>
            <person name="Otillar R.P."/>
            <person name="Terry A.Y."/>
            <person name="Boore J.L."/>
            <person name="Grigoriev I.V."/>
            <person name="Lindberg D.R."/>
            <person name="Seaver E.C."/>
            <person name="Weisblat D.A."/>
            <person name="Putnam N.H."/>
            <person name="Rokhsar D.S."/>
        </authorList>
    </citation>
    <scope>NUCLEOTIDE SEQUENCE [LARGE SCALE GENOMIC DNA]</scope>
</reference>
<keyword evidence="7" id="KW-1185">Reference proteome</keyword>
<dbReference type="OrthoDB" id="259905at2759"/>
<dbReference type="AlphaFoldDB" id="V4C0L9"/>